<keyword evidence="3" id="KW-1185">Reference proteome</keyword>
<evidence type="ECO:0000313" key="2">
    <source>
        <dbReference type="EMBL" id="KAL0905923.1"/>
    </source>
</evidence>
<dbReference type="PANTHER" id="PTHR47481">
    <property type="match status" value="1"/>
</dbReference>
<organism evidence="2 3">
    <name type="scientific">Dendrobium thyrsiflorum</name>
    <name type="common">Pinecone-like raceme dendrobium</name>
    <name type="synonym">Orchid</name>
    <dbReference type="NCBI Taxonomy" id="117978"/>
    <lineage>
        <taxon>Eukaryota</taxon>
        <taxon>Viridiplantae</taxon>
        <taxon>Streptophyta</taxon>
        <taxon>Embryophyta</taxon>
        <taxon>Tracheophyta</taxon>
        <taxon>Spermatophyta</taxon>
        <taxon>Magnoliopsida</taxon>
        <taxon>Liliopsida</taxon>
        <taxon>Asparagales</taxon>
        <taxon>Orchidaceae</taxon>
        <taxon>Epidendroideae</taxon>
        <taxon>Malaxideae</taxon>
        <taxon>Dendrobiinae</taxon>
        <taxon>Dendrobium</taxon>
    </lineage>
</organism>
<protein>
    <recommendedName>
        <fullName evidence="4">Retrovirus-related Pol polyprotein from transposon TNT 1-94</fullName>
    </recommendedName>
</protein>
<accession>A0ABD0U229</accession>
<gene>
    <name evidence="2" type="ORF">M5K25_024374</name>
</gene>
<evidence type="ECO:0000313" key="3">
    <source>
        <dbReference type="Proteomes" id="UP001552299"/>
    </source>
</evidence>
<reference evidence="2 3" key="1">
    <citation type="journal article" date="2024" name="Plant Biotechnol. J.">
        <title>Dendrobium thyrsiflorum genome and its molecular insights into genes involved in important horticultural traits.</title>
        <authorList>
            <person name="Chen B."/>
            <person name="Wang J.Y."/>
            <person name="Zheng P.J."/>
            <person name="Li K.L."/>
            <person name="Liang Y.M."/>
            <person name="Chen X.F."/>
            <person name="Zhang C."/>
            <person name="Zhao X."/>
            <person name="He X."/>
            <person name="Zhang G.Q."/>
            <person name="Liu Z.J."/>
            <person name="Xu Q."/>
        </authorList>
    </citation>
    <scope>NUCLEOTIDE SEQUENCE [LARGE SCALE GENOMIC DNA]</scope>
    <source>
        <strain evidence="2">GZMU011</strain>
    </source>
</reference>
<feature type="region of interest" description="Disordered" evidence="1">
    <location>
        <begin position="248"/>
        <end position="272"/>
    </location>
</feature>
<dbReference type="Pfam" id="PF14223">
    <property type="entry name" value="Retrotran_gag_2"/>
    <property type="match status" value="1"/>
</dbReference>
<sequence>MADASSSHLDDSAAPSFSNEPLISANLKFVISNLKNFVPVQLAPDNYAMWKSQILKIFRANGFHRFLDAQSSSPARFLTNQDGSSSPNPLFSQWILTDQNLAASLCSTISSSVLPYVISLDSTVAIWSTLQSCFQSSNRSQVIQLKNKFHNISLKNSSMTAYLSEIKVLVDQIAAAGSLVDTEDVILYILNGLPPSYQAFKMAIRTMLNPISLDQLYPLLLSEEINLENEASRALSVQDPTTALFTYRGRGRRSRGRASSAANGSSRPNPHASTICQIRFKKGHSAQSCWHRLNTQYTLSPRTGNNALLATADAPASN</sequence>
<proteinExistence type="predicted"/>
<feature type="compositionally biased region" description="Low complexity" evidence="1">
    <location>
        <begin position="257"/>
        <end position="267"/>
    </location>
</feature>
<dbReference type="EMBL" id="JANQDX010000018">
    <property type="protein sequence ID" value="KAL0905923.1"/>
    <property type="molecule type" value="Genomic_DNA"/>
</dbReference>
<evidence type="ECO:0000256" key="1">
    <source>
        <dbReference type="SAM" id="MobiDB-lite"/>
    </source>
</evidence>
<evidence type="ECO:0008006" key="4">
    <source>
        <dbReference type="Google" id="ProtNLM"/>
    </source>
</evidence>
<dbReference type="AlphaFoldDB" id="A0ABD0U229"/>
<comment type="caution">
    <text evidence="2">The sequence shown here is derived from an EMBL/GenBank/DDBJ whole genome shotgun (WGS) entry which is preliminary data.</text>
</comment>
<dbReference type="PANTHER" id="PTHR47481:SF31">
    <property type="entry name" value="OS01G0873500 PROTEIN"/>
    <property type="match status" value="1"/>
</dbReference>
<dbReference type="Proteomes" id="UP001552299">
    <property type="component" value="Unassembled WGS sequence"/>
</dbReference>
<name>A0ABD0U229_DENTH</name>